<dbReference type="AlphaFoldDB" id="A0A397GU70"/>
<accession>A0A397GU70</accession>
<protein>
    <submittedName>
        <fullName evidence="1">Uncharacterized protein</fullName>
    </submittedName>
</protein>
<name>A0A397GU70_9GLOM</name>
<reference evidence="1 2" key="1">
    <citation type="submission" date="2018-08" db="EMBL/GenBank/DDBJ databases">
        <title>Genome and evolution of the arbuscular mycorrhizal fungus Diversispora epigaea (formerly Glomus versiforme) and its bacterial endosymbionts.</title>
        <authorList>
            <person name="Sun X."/>
            <person name="Fei Z."/>
            <person name="Harrison M."/>
        </authorList>
    </citation>
    <scope>NUCLEOTIDE SEQUENCE [LARGE SCALE GENOMIC DNA]</scope>
    <source>
        <strain evidence="1 2">IT104</strain>
    </source>
</reference>
<sequence>MNTWLPQASYPCDVPPCLQYGSAAEVVVFHYWAETLPLILHLLCLFTMSNWSQVQQSLLSLLISQACFLGCGFARW</sequence>
<dbReference type="EMBL" id="PQFF01000415">
    <property type="protein sequence ID" value="RHZ51600.1"/>
    <property type="molecule type" value="Genomic_DNA"/>
</dbReference>
<proteinExistence type="predicted"/>
<comment type="caution">
    <text evidence="1">The sequence shown here is derived from an EMBL/GenBank/DDBJ whole genome shotgun (WGS) entry which is preliminary data.</text>
</comment>
<gene>
    <name evidence="1" type="ORF">Glove_476g62</name>
</gene>
<evidence type="ECO:0000313" key="1">
    <source>
        <dbReference type="EMBL" id="RHZ51600.1"/>
    </source>
</evidence>
<dbReference type="Proteomes" id="UP000266861">
    <property type="component" value="Unassembled WGS sequence"/>
</dbReference>
<organism evidence="1 2">
    <name type="scientific">Diversispora epigaea</name>
    <dbReference type="NCBI Taxonomy" id="1348612"/>
    <lineage>
        <taxon>Eukaryota</taxon>
        <taxon>Fungi</taxon>
        <taxon>Fungi incertae sedis</taxon>
        <taxon>Mucoromycota</taxon>
        <taxon>Glomeromycotina</taxon>
        <taxon>Glomeromycetes</taxon>
        <taxon>Diversisporales</taxon>
        <taxon>Diversisporaceae</taxon>
        <taxon>Diversispora</taxon>
    </lineage>
</organism>
<evidence type="ECO:0000313" key="2">
    <source>
        <dbReference type="Proteomes" id="UP000266861"/>
    </source>
</evidence>
<keyword evidence="2" id="KW-1185">Reference proteome</keyword>